<feature type="region of interest" description="Disordered" evidence="1">
    <location>
        <begin position="58"/>
        <end position="83"/>
    </location>
</feature>
<proteinExistence type="predicted"/>
<dbReference type="EMBL" id="JARJCM010000043">
    <property type="protein sequence ID" value="KAJ7036462.1"/>
    <property type="molecule type" value="Genomic_DNA"/>
</dbReference>
<name>A0AAD6T351_9AGAR</name>
<gene>
    <name evidence="2" type="ORF">C8F04DRAFT_1258031</name>
</gene>
<evidence type="ECO:0000313" key="3">
    <source>
        <dbReference type="Proteomes" id="UP001218188"/>
    </source>
</evidence>
<dbReference type="Proteomes" id="UP001218188">
    <property type="component" value="Unassembled WGS sequence"/>
</dbReference>
<dbReference type="AlphaFoldDB" id="A0AAD6T351"/>
<organism evidence="2 3">
    <name type="scientific">Mycena alexandri</name>
    <dbReference type="NCBI Taxonomy" id="1745969"/>
    <lineage>
        <taxon>Eukaryota</taxon>
        <taxon>Fungi</taxon>
        <taxon>Dikarya</taxon>
        <taxon>Basidiomycota</taxon>
        <taxon>Agaricomycotina</taxon>
        <taxon>Agaricomycetes</taxon>
        <taxon>Agaricomycetidae</taxon>
        <taxon>Agaricales</taxon>
        <taxon>Marasmiineae</taxon>
        <taxon>Mycenaceae</taxon>
        <taxon>Mycena</taxon>
    </lineage>
</organism>
<sequence length="530" mass="58907">MSQIPPRRPRSTRATVPPLAPDLAMVPMHQRGEHPAFIERSLRLAVPNDRAFSIVDDEDSDVEPGAEGTAHRRRRQGAVPDHSRLLNGSIGVAEIPDVQRAPATRSPSPVVRAATASPELVLTQGGVQDADHPEAPLPDHQTLYATAVPSNDDFKKLLHQLEDDHRLPYKWPQALVYMSFASVEDGTTTKACLVAEPDRVLASTLINTLLSETRGFRETTAQWSATNISVATSRTPLPLDADEALDSKHGFHKIGTYHQILAQETPEHEIPPALDSPVLDALLKEETVAKGTLCYVLYFFCYDQQPQSRLPLAVQHQLNRPAKTMPRGHLSTSIGHSAPTVVPGAVKTFLQGRFSSTFSAQQSLQHSQFGSTYKNFHLTRAVFEVCAQLNMSWPQRGYPAPYIERDLRVTWGNIVDWLPGAVKSESFRNWRGNWFTAQEIYALLTRKHGADETSLTGPQMHAWQDLYHLTQVDPCTEKIVPTDYVLLSQLTTDKFIKKLKKLRGELVPASLHEIIEVDGESDDDSDGSLQ</sequence>
<accession>A0AAD6T351</accession>
<keyword evidence="3" id="KW-1185">Reference proteome</keyword>
<reference evidence="2" key="1">
    <citation type="submission" date="2023-03" db="EMBL/GenBank/DDBJ databases">
        <title>Massive genome expansion in bonnet fungi (Mycena s.s.) driven by repeated elements and novel gene families across ecological guilds.</title>
        <authorList>
            <consortium name="Lawrence Berkeley National Laboratory"/>
            <person name="Harder C.B."/>
            <person name="Miyauchi S."/>
            <person name="Viragh M."/>
            <person name="Kuo A."/>
            <person name="Thoen E."/>
            <person name="Andreopoulos B."/>
            <person name="Lu D."/>
            <person name="Skrede I."/>
            <person name="Drula E."/>
            <person name="Henrissat B."/>
            <person name="Morin E."/>
            <person name="Kohler A."/>
            <person name="Barry K."/>
            <person name="LaButti K."/>
            <person name="Morin E."/>
            <person name="Salamov A."/>
            <person name="Lipzen A."/>
            <person name="Mereny Z."/>
            <person name="Hegedus B."/>
            <person name="Baldrian P."/>
            <person name="Stursova M."/>
            <person name="Weitz H."/>
            <person name="Taylor A."/>
            <person name="Grigoriev I.V."/>
            <person name="Nagy L.G."/>
            <person name="Martin F."/>
            <person name="Kauserud H."/>
        </authorList>
    </citation>
    <scope>NUCLEOTIDE SEQUENCE</scope>
    <source>
        <strain evidence="2">CBHHK200</strain>
    </source>
</reference>
<evidence type="ECO:0000313" key="2">
    <source>
        <dbReference type="EMBL" id="KAJ7036462.1"/>
    </source>
</evidence>
<comment type="caution">
    <text evidence="2">The sequence shown here is derived from an EMBL/GenBank/DDBJ whole genome shotgun (WGS) entry which is preliminary data.</text>
</comment>
<evidence type="ECO:0000256" key="1">
    <source>
        <dbReference type="SAM" id="MobiDB-lite"/>
    </source>
</evidence>
<protein>
    <submittedName>
        <fullName evidence="2">Uncharacterized protein</fullName>
    </submittedName>
</protein>